<dbReference type="SUPFAM" id="SSF81822">
    <property type="entry name" value="RuBisCo LSMT C-terminal, substrate-binding domain"/>
    <property type="match status" value="1"/>
</dbReference>
<dbReference type="PANTHER" id="PTHR13271">
    <property type="entry name" value="UNCHARACTERIZED PUTATIVE METHYLTRANSFERASE"/>
    <property type="match status" value="1"/>
</dbReference>
<accession>A0A383VFC9</accession>
<proteinExistence type="predicted"/>
<dbReference type="AlphaFoldDB" id="A0A383VFC9"/>
<evidence type="ECO:0000259" key="5">
    <source>
        <dbReference type="Pfam" id="PF09273"/>
    </source>
</evidence>
<evidence type="ECO:0000259" key="4">
    <source>
        <dbReference type="Pfam" id="PF00856"/>
    </source>
</evidence>
<name>A0A383VFC9_TETOB</name>
<dbReference type="GO" id="GO:0005634">
    <property type="term" value="C:nucleus"/>
    <property type="evidence" value="ECO:0007669"/>
    <property type="project" value="TreeGrafter"/>
</dbReference>
<reference evidence="6 7" key="1">
    <citation type="submission" date="2016-10" db="EMBL/GenBank/DDBJ databases">
        <authorList>
            <person name="Cai Z."/>
        </authorList>
    </citation>
    <scope>NUCLEOTIDE SEQUENCE [LARGE SCALE GENOMIC DNA]</scope>
</reference>
<organism evidence="6 7">
    <name type="scientific">Tetradesmus obliquus</name>
    <name type="common">Green alga</name>
    <name type="synonym">Acutodesmus obliquus</name>
    <dbReference type="NCBI Taxonomy" id="3088"/>
    <lineage>
        <taxon>Eukaryota</taxon>
        <taxon>Viridiplantae</taxon>
        <taxon>Chlorophyta</taxon>
        <taxon>core chlorophytes</taxon>
        <taxon>Chlorophyceae</taxon>
        <taxon>CS clade</taxon>
        <taxon>Sphaeropleales</taxon>
        <taxon>Scenedesmaceae</taxon>
        <taxon>Tetradesmus</taxon>
    </lineage>
</organism>
<feature type="domain" description="SET" evidence="4">
    <location>
        <begin position="65"/>
        <end position="266"/>
    </location>
</feature>
<gene>
    <name evidence="6" type="ORF">BQ4739_LOCUS3989</name>
</gene>
<evidence type="ECO:0000313" key="6">
    <source>
        <dbReference type="EMBL" id="SZX63442.1"/>
    </source>
</evidence>
<dbReference type="SUPFAM" id="SSF82199">
    <property type="entry name" value="SET domain"/>
    <property type="match status" value="1"/>
</dbReference>
<sequence>MKTLKSSRAVSTRYVGVGRPHSLKVCRAVQTTDPLQVVLGWAGSNKIATDKLTVANDVATDVPVLVAAKDLPAGDAILQVPDSAWITADTAQKAAIGKYIGALEPWLQLTLLLLAEKGQPGSSLSQYISSLPSQPNSPLFWSDEELQMLEGTQLLESVMGYKQFFFEQYQSLDEQLFSPNRAAFPVERFSYGSFCWAVASVRSRLHAPLDADPVALVPLADALPHRRNANAAWKLKSAGLFGKGKVLSVEATRAVRKGEAVVMDYGPEKLDNALLLDHGVLDASSAKGGYSLTLTLPEDDRYFADKADILERIGLGASATFGLVRGQEPSLEMMGFLRLMQLSGSDCFLLESIFEAEAWSHMCQPVSAANEAAVCSAMMDGAREALARYSSSIDEDLALLRDGGVVAGSRQEMAVQVRLGEQEALDSLLGFFEGRAADLAALEYYQERRLKRLGLMDEEGKTTYDSFFKDGIA</sequence>
<dbReference type="STRING" id="3088.A0A383VFC9"/>
<evidence type="ECO:0000256" key="2">
    <source>
        <dbReference type="ARBA" id="ARBA00022679"/>
    </source>
</evidence>
<dbReference type="InterPro" id="IPR046341">
    <property type="entry name" value="SET_dom_sf"/>
</dbReference>
<feature type="domain" description="Rubisco LSMT substrate-binding" evidence="5">
    <location>
        <begin position="297"/>
        <end position="425"/>
    </location>
</feature>
<keyword evidence="2" id="KW-0808">Transferase</keyword>
<keyword evidence="7" id="KW-1185">Reference proteome</keyword>
<dbReference type="Gene3D" id="3.90.1420.10">
    <property type="entry name" value="Rubisco LSMT, substrate-binding domain"/>
    <property type="match status" value="1"/>
</dbReference>
<evidence type="ECO:0000256" key="1">
    <source>
        <dbReference type="ARBA" id="ARBA00022603"/>
    </source>
</evidence>
<keyword evidence="3" id="KW-0949">S-adenosyl-L-methionine</keyword>
<evidence type="ECO:0000313" key="7">
    <source>
        <dbReference type="Proteomes" id="UP000256970"/>
    </source>
</evidence>
<dbReference type="PANTHER" id="PTHR13271:SF136">
    <property type="entry name" value="SET DOMAIN-CONTAINING PROTEIN"/>
    <property type="match status" value="1"/>
</dbReference>
<protein>
    <recommendedName>
        <fullName evidence="8">SET domain-containing protein</fullName>
    </recommendedName>
</protein>
<dbReference type="Gene3D" id="3.90.1410.10">
    <property type="entry name" value="set domain protein methyltransferase, domain 1"/>
    <property type="match status" value="1"/>
</dbReference>
<dbReference type="GO" id="GO:0016279">
    <property type="term" value="F:protein-lysine N-methyltransferase activity"/>
    <property type="evidence" value="ECO:0007669"/>
    <property type="project" value="TreeGrafter"/>
</dbReference>
<evidence type="ECO:0008006" key="8">
    <source>
        <dbReference type="Google" id="ProtNLM"/>
    </source>
</evidence>
<dbReference type="Pfam" id="PF00856">
    <property type="entry name" value="SET"/>
    <property type="match status" value="1"/>
</dbReference>
<dbReference type="GO" id="GO:0032259">
    <property type="term" value="P:methylation"/>
    <property type="evidence" value="ECO:0007669"/>
    <property type="project" value="UniProtKB-KW"/>
</dbReference>
<dbReference type="InterPro" id="IPR001214">
    <property type="entry name" value="SET_dom"/>
</dbReference>
<dbReference type="InterPro" id="IPR015353">
    <property type="entry name" value="Rubisco_LSMT_subst-bd"/>
</dbReference>
<keyword evidence="1" id="KW-0489">Methyltransferase</keyword>
<dbReference type="InterPro" id="IPR050600">
    <property type="entry name" value="SETD3_SETD6_MTase"/>
</dbReference>
<dbReference type="Proteomes" id="UP000256970">
    <property type="component" value="Unassembled WGS sequence"/>
</dbReference>
<dbReference type="Pfam" id="PF09273">
    <property type="entry name" value="Rubis-subs-bind"/>
    <property type="match status" value="1"/>
</dbReference>
<evidence type="ECO:0000256" key="3">
    <source>
        <dbReference type="ARBA" id="ARBA00022691"/>
    </source>
</evidence>
<dbReference type="EMBL" id="FNXT01000318">
    <property type="protein sequence ID" value="SZX63442.1"/>
    <property type="molecule type" value="Genomic_DNA"/>
</dbReference>
<dbReference type="InterPro" id="IPR036464">
    <property type="entry name" value="Rubisco_LSMT_subst-bd_sf"/>
</dbReference>